<comment type="caution">
    <text evidence="1">The sequence shown here is derived from an EMBL/GenBank/DDBJ whole genome shotgun (WGS) entry which is preliminary data.</text>
</comment>
<proteinExistence type="predicted"/>
<organism evidence="1">
    <name type="scientific">Sesamum latifolium</name>
    <dbReference type="NCBI Taxonomy" id="2727402"/>
    <lineage>
        <taxon>Eukaryota</taxon>
        <taxon>Viridiplantae</taxon>
        <taxon>Streptophyta</taxon>
        <taxon>Embryophyta</taxon>
        <taxon>Tracheophyta</taxon>
        <taxon>Spermatophyta</taxon>
        <taxon>Magnoliopsida</taxon>
        <taxon>eudicotyledons</taxon>
        <taxon>Gunneridae</taxon>
        <taxon>Pentapetalae</taxon>
        <taxon>asterids</taxon>
        <taxon>lamiids</taxon>
        <taxon>Lamiales</taxon>
        <taxon>Pedaliaceae</taxon>
        <taxon>Sesamum</taxon>
    </lineage>
</organism>
<dbReference type="EMBL" id="JACGWN010000010">
    <property type="protein sequence ID" value="KAL0427578.1"/>
    <property type="molecule type" value="Genomic_DNA"/>
</dbReference>
<protein>
    <submittedName>
        <fullName evidence="1">Uncharacterized protein</fullName>
    </submittedName>
</protein>
<name>A0AAW2VEL4_9LAMI</name>
<dbReference type="AlphaFoldDB" id="A0AAW2VEL4"/>
<gene>
    <name evidence="1" type="ORF">Slati_2932600</name>
</gene>
<accession>A0AAW2VEL4</accession>
<sequence length="78" mass="9230">MPIRNRINLFHAEHYRRDIIVSIVLFLDIVGHQCQYDAVDLPVVLLPPFERHTFFRCGALQQGYRKRLIQNISLVLEI</sequence>
<reference evidence="1" key="1">
    <citation type="submission" date="2020-06" db="EMBL/GenBank/DDBJ databases">
        <authorList>
            <person name="Li T."/>
            <person name="Hu X."/>
            <person name="Zhang T."/>
            <person name="Song X."/>
            <person name="Zhang H."/>
            <person name="Dai N."/>
            <person name="Sheng W."/>
            <person name="Hou X."/>
            <person name="Wei L."/>
        </authorList>
    </citation>
    <scope>NUCLEOTIDE SEQUENCE</scope>
    <source>
        <strain evidence="1">KEN1</strain>
        <tissue evidence="1">Leaf</tissue>
    </source>
</reference>
<evidence type="ECO:0000313" key="1">
    <source>
        <dbReference type="EMBL" id="KAL0427578.1"/>
    </source>
</evidence>
<reference evidence="1" key="2">
    <citation type="journal article" date="2024" name="Plant">
        <title>Genomic evolution and insights into agronomic trait innovations of Sesamum species.</title>
        <authorList>
            <person name="Miao H."/>
            <person name="Wang L."/>
            <person name="Qu L."/>
            <person name="Liu H."/>
            <person name="Sun Y."/>
            <person name="Le M."/>
            <person name="Wang Q."/>
            <person name="Wei S."/>
            <person name="Zheng Y."/>
            <person name="Lin W."/>
            <person name="Duan Y."/>
            <person name="Cao H."/>
            <person name="Xiong S."/>
            <person name="Wang X."/>
            <person name="Wei L."/>
            <person name="Li C."/>
            <person name="Ma Q."/>
            <person name="Ju M."/>
            <person name="Zhao R."/>
            <person name="Li G."/>
            <person name="Mu C."/>
            <person name="Tian Q."/>
            <person name="Mei H."/>
            <person name="Zhang T."/>
            <person name="Gao T."/>
            <person name="Zhang H."/>
        </authorList>
    </citation>
    <scope>NUCLEOTIDE SEQUENCE</scope>
    <source>
        <strain evidence="1">KEN1</strain>
    </source>
</reference>